<feature type="domain" description="Nudix hydrolase" evidence="4">
    <location>
        <begin position="315"/>
        <end position="455"/>
    </location>
</feature>
<gene>
    <name evidence="5" type="ORF">AVDCRST_MAG20-742</name>
</gene>
<dbReference type="Gene3D" id="1.10.510.10">
    <property type="entry name" value="Transferase(Phosphotransferase) domain 1"/>
    <property type="match status" value="1"/>
</dbReference>
<protein>
    <recommendedName>
        <fullName evidence="4">Nudix hydrolase domain-containing protein</fullName>
    </recommendedName>
</protein>
<dbReference type="PANTHER" id="PTHR43046:SF12">
    <property type="entry name" value="GDP-MANNOSE MANNOSYL HYDROLASE"/>
    <property type="match status" value="1"/>
</dbReference>
<dbReference type="PROSITE" id="PS51462">
    <property type="entry name" value="NUDIX"/>
    <property type="match status" value="1"/>
</dbReference>
<dbReference type="InterPro" id="IPR011009">
    <property type="entry name" value="Kinase-like_dom_sf"/>
</dbReference>
<keyword evidence="2" id="KW-0378">Hydrolase</keyword>
<dbReference type="AlphaFoldDB" id="A0A6J4HFI1"/>
<dbReference type="InterPro" id="IPR015797">
    <property type="entry name" value="NUDIX_hydrolase-like_dom_sf"/>
</dbReference>
<evidence type="ECO:0000313" key="5">
    <source>
        <dbReference type="EMBL" id="CAA9220804.1"/>
    </source>
</evidence>
<sequence length="470" mass="51878">MRGRAALTAPDLPFDLLEKAVGVEDDLTAHAGHDGLVLRWPGHIDVPLSAFLPTVGRVVRQFGDRVDSRTTIVGVETASGRLVVKHATDDESVGWLESAIRFHAAVSHPSVPPVLHHLRTPDGLATVQRWASGDVLVDKFDPTVPGRDDPGSPYQRFLRLPVPEITDALRQLIHANVAATGAGFVAVDLYDGCLIYDFERHALSLIDLDLYRPGPFVLETDRQYGSSAFMAPEEWQRGATIDERTTVFTLGRFAQVLLGCERDDAAERDDFRGSDSLFDISMRACASDPAKRYQSVAALFRAWSVAIREEPGALPVRAAVRVLVLDEEGRTLLCQYGDDAVGRTWWVPPGGGQEAGESDLATARRELREELDRSDLEIGKRIGSRAGGTVLVEGRRFVQEERYYLCRCSHFDVAPDVIERGRSEGIRDIRWWTSAELRDQAVDTGPRRLPELLVQIAAGDLPAVDSDLGW</sequence>
<dbReference type="SUPFAM" id="SSF55811">
    <property type="entry name" value="Nudix"/>
    <property type="match status" value="1"/>
</dbReference>
<dbReference type="SUPFAM" id="SSF56112">
    <property type="entry name" value="Protein kinase-like (PK-like)"/>
    <property type="match status" value="1"/>
</dbReference>
<evidence type="ECO:0000256" key="3">
    <source>
        <dbReference type="ARBA" id="ARBA00022842"/>
    </source>
</evidence>
<reference evidence="5" key="1">
    <citation type="submission" date="2020-02" db="EMBL/GenBank/DDBJ databases">
        <authorList>
            <person name="Meier V. D."/>
        </authorList>
    </citation>
    <scope>NUCLEOTIDE SEQUENCE</scope>
    <source>
        <strain evidence="5">AVDCRST_MAG20</strain>
    </source>
</reference>
<evidence type="ECO:0000256" key="1">
    <source>
        <dbReference type="ARBA" id="ARBA00001946"/>
    </source>
</evidence>
<name>A0A6J4HFI1_9ACTN</name>
<dbReference type="EMBL" id="CADCSY010000027">
    <property type="protein sequence ID" value="CAA9220804.1"/>
    <property type="molecule type" value="Genomic_DNA"/>
</dbReference>
<accession>A0A6J4HFI1</accession>
<evidence type="ECO:0000259" key="4">
    <source>
        <dbReference type="PROSITE" id="PS51462"/>
    </source>
</evidence>
<dbReference type="InterPro" id="IPR000086">
    <property type="entry name" value="NUDIX_hydrolase_dom"/>
</dbReference>
<dbReference type="Pfam" id="PF00293">
    <property type="entry name" value="NUDIX"/>
    <property type="match status" value="1"/>
</dbReference>
<comment type="cofactor">
    <cofactor evidence="1">
        <name>Mg(2+)</name>
        <dbReference type="ChEBI" id="CHEBI:18420"/>
    </cofactor>
</comment>
<dbReference type="Gene3D" id="3.90.79.10">
    <property type="entry name" value="Nucleoside Triphosphate Pyrophosphohydrolase"/>
    <property type="match status" value="1"/>
</dbReference>
<organism evidence="5">
    <name type="scientific">uncultured Acidimicrobiales bacterium</name>
    <dbReference type="NCBI Taxonomy" id="310071"/>
    <lineage>
        <taxon>Bacteria</taxon>
        <taxon>Bacillati</taxon>
        <taxon>Actinomycetota</taxon>
        <taxon>Acidimicrobiia</taxon>
        <taxon>Acidimicrobiales</taxon>
        <taxon>environmental samples</taxon>
    </lineage>
</organism>
<dbReference type="GO" id="GO:0016787">
    <property type="term" value="F:hydrolase activity"/>
    <property type="evidence" value="ECO:0007669"/>
    <property type="project" value="UniProtKB-KW"/>
</dbReference>
<keyword evidence="3" id="KW-0460">Magnesium</keyword>
<proteinExistence type="predicted"/>
<dbReference type="PANTHER" id="PTHR43046">
    <property type="entry name" value="GDP-MANNOSE MANNOSYL HYDROLASE"/>
    <property type="match status" value="1"/>
</dbReference>
<evidence type="ECO:0000256" key="2">
    <source>
        <dbReference type="ARBA" id="ARBA00022801"/>
    </source>
</evidence>